<accession>A0A327QLC5</accession>
<evidence type="ECO:0000313" key="2">
    <source>
        <dbReference type="Proteomes" id="UP000249547"/>
    </source>
</evidence>
<dbReference type="Proteomes" id="UP000249547">
    <property type="component" value="Unassembled WGS sequence"/>
</dbReference>
<dbReference type="EMBL" id="QLLL01000004">
    <property type="protein sequence ID" value="RAJ05349.1"/>
    <property type="molecule type" value="Genomic_DNA"/>
</dbReference>
<name>A0A327QLC5_9BACT</name>
<reference evidence="1 2" key="1">
    <citation type="submission" date="2018-06" db="EMBL/GenBank/DDBJ databases">
        <title>Genomic Encyclopedia of Archaeal and Bacterial Type Strains, Phase II (KMG-II): from individual species to whole genera.</title>
        <authorList>
            <person name="Goeker M."/>
        </authorList>
    </citation>
    <scope>NUCLEOTIDE SEQUENCE [LARGE SCALE GENOMIC DNA]</scope>
    <source>
        <strain evidence="1 2">DSM 23857</strain>
    </source>
</reference>
<dbReference type="AlphaFoldDB" id="A0A327QLC5"/>
<evidence type="ECO:0000313" key="1">
    <source>
        <dbReference type="EMBL" id="RAJ05349.1"/>
    </source>
</evidence>
<comment type="caution">
    <text evidence="1">The sequence shown here is derived from an EMBL/GenBank/DDBJ whole genome shotgun (WGS) entry which is preliminary data.</text>
</comment>
<keyword evidence="2" id="KW-1185">Reference proteome</keyword>
<gene>
    <name evidence="1" type="ORF">LX64_02506</name>
</gene>
<organism evidence="1 2">
    <name type="scientific">Chitinophaga skermanii</name>
    <dbReference type="NCBI Taxonomy" id="331697"/>
    <lineage>
        <taxon>Bacteria</taxon>
        <taxon>Pseudomonadati</taxon>
        <taxon>Bacteroidota</taxon>
        <taxon>Chitinophagia</taxon>
        <taxon>Chitinophagales</taxon>
        <taxon>Chitinophagaceae</taxon>
        <taxon>Chitinophaga</taxon>
    </lineage>
</organism>
<sequence>MGAQAVLMLARCEEDSFAYWDVMKNFKNDIYYKGNTVNDRQADAKHPYLPLLKNGYSKTNSFDSAYTHCPMVYNFIDGK</sequence>
<proteinExistence type="predicted"/>
<protein>
    <submittedName>
        <fullName evidence="1">Uncharacterized protein</fullName>
    </submittedName>
</protein>